<dbReference type="PANTHER" id="PTHR34061:SF17">
    <property type="entry name" value="EXPRESSED PROTEIN"/>
    <property type="match status" value="1"/>
</dbReference>
<proteinExistence type="predicted"/>
<name>A0A5K1GTW0_9MAGN</name>
<gene>
    <name evidence="2" type="ORF">NYM_LOCUS27096</name>
</gene>
<dbReference type="Gramene" id="NC9G0147970.1">
    <property type="protein sequence ID" value="NC9G0147970.1:cds"/>
    <property type="gene ID" value="NC9G0147970"/>
</dbReference>
<sequence>MTTSTGCTIFPRHHHKHNSMAGERPPTTCWRIDRVALWLGSTIATFFFSTLDRCSCINIPTADDVDDGTGEAKTAPLIPRSEVGTEPFATSTAESPFRYRRKGRMKKVRVGFSFGLMRRKVGKPSSFRI</sequence>
<feature type="region of interest" description="Disordered" evidence="1">
    <location>
        <begin position="65"/>
        <end position="89"/>
    </location>
</feature>
<organism evidence="2">
    <name type="scientific">Nymphaea colorata</name>
    <name type="common">pocket water lily</name>
    <dbReference type="NCBI Taxonomy" id="210225"/>
    <lineage>
        <taxon>Eukaryota</taxon>
        <taxon>Viridiplantae</taxon>
        <taxon>Streptophyta</taxon>
        <taxon>Embryophyta</taxon>
        <taxon>Tracheophyta</taxon>
        <taxon>Spermatophyta</taxon>
        <taxon>Magnoliopsida</taxon>
        <taxon>Nymphaeales</taxon>
        <taxon>Nymphaeaceae</taxon>
        <taxon>Nymphaea</taxon>
    </lineage>
</organism>
<reference evidence="2" key="1">
    <citation type="submission" date="2019-09" db="EMBL/GenBank/DDBJ databases">
        <authorList>
            <person name="Zhang L."/>
        </authorList>
    </citation>
    <scope>NUCLEOTIDE SEQUENCE</scope>
</reference>
<protein>
    <submittedName>
        <fullName evidence="2">Uncharacterized protein</fullName>
    </submittedName>
</protein>
<dbReference type="AlphaFoldDB" id="A0A5K1GTW0"/>
<dbReference type="PANTHER" id="PTHR34061">
    <property type="entry name" value="PROTEIN, PUTATIVE-RELATED"/>
    <property type="match status" value="1"/>
</dbReference>
<evidence type="ECO:0000256" key="1">
    <source>
        <dbReference type="SAM" id="MobiDB-lite"/>
    </source>
</evidence>
<accession>A0A5K1GTW0</accession>
<dbReference type="EMBL" id="LR721787">
    <property type="protein sequence ID" value="VVW78037.1"/>
    <property type="molecule type" value="Genomic_DNA"/>
</dbReference>
<evidence type="ECO:0000313" key="2">
    <source>
        <dbReference type="EMBL" id="VVW78037.1"/>
    </source>
</evidence>